<evidence type="ECO:0000313" key="4">
    <source>
        <dbReference type="EMBL" id="KAK2095688.1"/>
    </source>
</evidence>
<name>A0ABQ9UF38_SAGOE</name>
<evidence type="ECO:0000256" key="3">
    <source>
        <dbReference type="SAM" id="Phobius"/>
    </source>
</evidence>
<dbReference type="EMBL" id="JASSZA010000013">
    <property type="protein sequence ID" value="KAK2095688.1"/>
    <property type="molecule type" value="Genomic_DNA"/>
</dbReference>
<evidence type="ECO:0000313" key="5">
    <source>
        <dbReference type="Proteomes" id="UP001266305"/>
    </source>
</evidence>
<gene>
    <name evidence="4" type="ORF">P7K49_027104</name>
</gene>
<evidence type="ECO:0000256" key="2">
    <source>
        <dbReference type="ARBA" id="ARBA00023157"/>
    </source>
</evidence>
<dbReference type="PANTHER" id="PTHR11388">
    <property type="entry name" value="ORGANIC ANION TRANSPORTER"/>
    <property type="match status" value="1"/>
</dbReference>
<reference evidence="4 5" key="1">
    <citation type="submission" date="2023-05" db="EMBL/GenBank/DDBJ databases">
        <title>B98-5 Cell Line De Novo Hybrid Assembly: An Optical Mapping Approach.</title>
        <authorList>
            <person name="Kananen K."/>
            <person name="Auerbach J.A."/>
            <person name="Kautto E."/>
            <person name="Blachly J.S."/>
        </authorList>
    </citation>
    <scope>NUCLEOTIDE SEQUENCE [LARGE SCALE GENOMIC DNA]</scope>
    <source>
        <strain evidence="4">B95-8</strain>
        <tissue evidence="4">Cell line</tissue>
    </source>
</reference>
<evidence type="ECO:0000256" key="1">
    <source>
        <dbReference type="ARBA" id="ARBA00004141"/>
    </source>
</evidence>
<organism evidence="4 5">
    <name type="scientific">Saguinus oedipus</name>
    <name type="common">Cotton-top tamarin</name>
    <name type="synonym">Oedipomidas oedipus</name>
    <dbReference type="NCBI Taxonomy" id="9490"/>
    <lineage>
        <taxon>Eukaryota</taxon>
        <taxon>Metazoa</taxon>
        <taxon>Chordata</taxon>
        <taxon>Craniata</taxon>
        <taxon>Vertebrata</taxon>
        <taxon>Euteleostomi</taxon>
        <taxon>Mammalia</taxon>
        <taxon>Eutheria</taxon>
        <taxon>Euarchontoglires</taxon>
        <taxon>Primates</taxon>
        <taxon>Haplorrhini</taxon>
        <taxon>Platyrrhini</taxon>
        <taxon>Cebidae</taxon>
        <taxon>Callitrichinae</taxon>
        <taxon>Saguinus</taxon>
    </lineage>
</organism>
<accession>A0ABQ9UF38</accession>
<proteinExistence type="predicted"/>
<dbReference type="InterPro" id="IPR036259">
    <property type="entry name" value="MFS_trans_sf"/>
</dbReference>
<comment type="caution">
    <text evidence="4">The sequence shown here is derived from an EMBL/GenBank/DDBJ whole genome shotgun (WGS) entry which is preliminary data.</text>
</comment>
<keyword evidence="3" id="KW-0812">Transmembrane</keyword>
<dbReference type="SUPFAM" id="SSF103473">
    <property type="entry name" value="MFS general substrate transporter"/>
    <property type="match status" value="1"/>
</dbReference>
<feature type="transmembrane region" description="Helical" evidence="3">
    <location>
        <begin position="154"/>
        <end position="174"/>
    </location>
</feature>
<comment type="subcellular location">
    <subcellularLocation>
        <location evidence="1">Membrane</location>
        <topology evidence="1">Multi-pass membrane protein</topology>
    </subcellularLocation>
</comment>
<feature type="transmembrane region" description="Helical" evidence="3">
    <location>
        <begin position="101"/>
        <end position="126"/>
    </location>
</feature>
<keyword evidence="5" id="KW-1185">Reference proteome</keyword>
<keyword evidence="2" id="KW-1015">Disulfide bond</keyword>
<keyword evidence="3" id="KW-1133">Transmembrane helix</keyword>
<dbReference type="InterPro" id="IPR004156">
    <property type="entry name" value="OATP"/>
</dbReference>
<dbReference type="Gene3D" id="1.20.1250.20">
    <property type="entry name" value="MFS general substrate transporter like domains"/>
    <property type="match status" value="1"/>
</dbReference>
<dbReference type="Proteomes" id="UP001266305">
    <property type="component" value="Unassembled WGS sequence"/>
</dbReference>
<dbReference type="Pfam" id="PF03137">
    <property type="entry name" value="OATP"/>
    <property type="match status" value="1"/>
</dbReference>
<sequence>MNEKGNCFHFQEMGTAGVRWTESFGEHLALWTQLNPNDWCKSRWEEGGGGKIQVFRRPKDECPDFPFYTVEPALNSTVEVICSSTAIWETTENHFWMPLHAIMYVMGALGPAVGYLLGGLLIGFYVDPRNPVHLDQNDPRFIGNCALQRDNLRWSGFLLCAIAMFLVIFPMFTFPKKLPPRHKKKKKKKFSADAVTDDDVLKEKSNNSEQVDKKVSSMGFGKDVRADTTVDGNEVLLEDAV</sequence>
<dbReference type="PANTHER" id="PTHR11388:SF142">
    <property type="entry name" value="SOLUTE CARRIER ORGANIC ANION TRANSPORTER FAMILY MEMBER 5A1"/>
    <property type="match status" value="1"/>
</dbReference>
<protein>
    <submittedName>
        <fullName evidence="4">Uncharacterized protein</fullName>
    </submittedName>
</protein>
<keyword evidence="3" id="KW-0472">Membrane</keyword>